<evidence type="ECO:0008006" key="5">
    <source>
        <dbReference type="Google" id="ProtNLM"/>
    </source>
</evidence>
<dbReference type="InterPro" id="IPR002252">
    <property type="entry name" value="Glyco_hydro_36"/>
</dbReference>
<organism evidence="3 4">
    <name type="scientific">Paenibacillus segetis</name>
    <dbReference type="NCBI Taxonomy" id="1325360"/>
    <lineage>
        <taxon>Bacteria</taxon>
        <taxon>Bacillati</taxon>
        <taxon>Bacillota</taxon>
        <taxon>Bacilli</taxon>
        <taxon>Bacillales</taxon>
        <taxon>Paenibacillaceae</taxon>
        <taxon>Paenibacillus</taxon>
    </lineage>
</organism>
<evidence type="ECO:0000256" key="2">
    <source>
        <dbReference type="ARBA" id="ARBA00023295"/>
    </source>
</evidence>
<dbReference type="RefSeq" id="WP_188535323.1">
    <property type="nucleotide sequence ID" value="NZ_BMFT01000001.1"/>
</dbReference>
<gene>
    <name evidence="3" type="ORF">GCM10008013_04160</name>
</gene>
<dbReference type="InterPro" id="IPR013785">
    <property type="entry name" value="Aldolase_TIM"/>
</dbReference>
<dbReference type="PANTHER" id="PTHR43053">
    <property type="entry name" value="GLYCOSIDASE FAMILY 31"/>
    <property type="match status" value="1"/>
</dbReference>
<dbReference type="SUPFAM" id="SSF51445">
    <property type="entry name" value="(Trans)glycosidases"/>
    <property type="match status" value="1"/>
</dbReference>
<protein>
    <recommendedName>
        <fullName evidence="5">Alpha-galactosidase</fullName>
    </recommendedName>
</protein>
<proteinExistence type="predicted"/>
<comment type="caution">
    <text evidence="3">The sequence shown here is derived from an EMBL/GenBank/DDBJ whole genome shotgun (WGS) entry which is preliminary data.</text>
</comment>
<keyword evidence="4" id="KW-1185">Reference proteome</keyword>
<keyword evidence="2" id="KW-0326">Glycosidase</keyword>
<dbReference type="Pfam" id="PF02065">
    <property type="entry name" value="Melibiase"/>
    <property type="match status" value="1"/>
</dbReference>
<dbReference type="EMBL" id="BMFT01000001">
    <property type="protein sequence ID" value="GGH11995.1"/>
    <property type="molecule type" value="Genomic_DNA"/>
</dbReference>
<accession>A0ABQ1Y544</accession>
<sequence length="699" mass="80030">MSQFIYIEENGLYLTFEISDTKDVRLLHFSAQPNPDIESWDDKRKRKFRLVEVHVTGENQNDHHGSKHTGSMPGNRLRLLEWKDNHNELGRTLEIVQYDDSTWIEVASHFQFYNGIPIVRSWTTVSNKGQTAAGLEYVSSFALTGMDKDGLSHRNEAIRLHIPHNTWFGESQWSEYSLPELGLHDINEFSMKRISISSTGSWSTSQYAPSGIMENMESGLSLFWQIEHNGSWQYEISDISHLLYLQLSGPTEQEHQWWKELQPGEKFVSVPAAVGCTVGGFNEVAGNLTKYRRTIRRVNEDNKKLPVIFNDYMNCLFGDPTTERLLPLIDAAAEAGCEYYCIDCGWYSDGEWWDGVGEWLPSPARFPGGIKEVLDHIKKKGMVAGLWLELEVMGIQCKLASEVPDDWFFMRHGKRVIDHSRYQLDFRNPQVREFADTVIDRLVLEYGVGYIKMDYNINAGVGTDQAADSLGDGLLSHNRAYLEWLDEVFTRYPELVIENCGSGGMRMDYALLSRHSIQSSSDQTDYLKNAVIAAASASLVTPEQCAVWSYPLREGDNEEVIMNMINTLLLRVHQSGHLVEISDERFALVKEGIQYYKSIRRDIKEGLPFWPLSKPGFYDPWISYGLDCGKTRYVAVWRMEGEKDTCVLYMPDLVGREVLVKVGYPQEGTLSYQWNREQGSLSVQIPTRRSARLLELHVK</sequence>
<dbReference type="Gene3D" id="2.70.98.60">
    <property type="entry name" value="alpha-galactosidase from lactobacil brevis"/>
    <property type="match status" value="1"/>
</dbReference>
<dbReference type="CDD" id="cd14791">
    <property type="entry name" value="GH36"/>
    <property type="match status" value="1"/>
</dbReference>
<evidence type="ECO:0000256" key="1">
    <source>
        <dbReference type="ARBA" id="ARBA00022801"/>
    </source>
</evidence>
<dbReference type="InterPro" id="IPR038417">
    <property type="entry name" value="Alpga-gal_N_sf"/>
</dbReference>
<dbReference type="InterPro" id="IPR017853">
    <property type="entry name" value="GH"/>
</dbReference>
<dbReference type="Proteomes" id="UP000659344">
    <property type="component" value="Unassembled WGS sequence"/>
</dbReference>
<dbReference type="Gene3D" id="3.20.20.70">
    <property type="entry name" value="Aldolase class I"/>
    <property type="match status" value="1"/>
</dbReference>
<dbReference type="PANTHER" id="PTHR43053:SF3">
    <property type="entry name" value="ALPHA-GALACTOSIDASE C-RELATED"/>
    <property type="match status" value="1"/>
</dbReference>
<evidence type="ECO:0000313" key="3">
    <source>
        <dbReference type="EMBL" id="GGH11995.1"/>
    </source>
</evidence>
<reference evidence="4" key="1">
    <citation type="journal article" date="2019" name="Int. J. Syst. Evol. Microbiol.">
        <title>The Global Catalogue of Microorganisms (GCM) 10K type strain sequencing project: providing services to taxonomists for standard genome sequencing and annotation.</title>
        <authorList>
            <consortium name="The Broad Institute Genomics Platform"/>
            <consortium name="The Broad Institute Genome Sequencing Center for Infectious Disease"/>
            <person name="Wu L."/>
            <person name="Ma J."/>
        </authorList>
    </citation>
    <scope>NUCLEOTIDE SEQUENCE [LARGE SCALE GENOMIC DNA]</scope>
    <source>
        <strain evidence="4">CGMCC 1.12769</strain>
    </source>
</reference>
<name>A0ABQ1Y544_9BACL</name>
<dbReference type="InterPro" id="IPR050985">
    <property type="entry name" value="Alpha-glycosidase_related"/>
</dbReference>
<evidence type="ECO:0000313" key="4">
    <source>
        <dbReference type="Proteomes" id="UP000659344"/>
    </source>
</evidence>
<keyword evidence="1" id="KW-0378">Hydrolase</keyword>